<feature type="transmembrane region" description="Helical" evidence="1">
    <location>
        <begin position="52"/>
        <end position="76"/>
    </location>
</feature>
<evidence type="ECO:0000313" key="4">
    <source>
        <dbReference type="Proteomes" id="UP000186666"/>
    </source>
</evidence>
<keyword evidence="1" id="KW-0472">Membrane</keyword>
<dbReference type="SMART" id="SM00014">
    <property type="entry name" value="acidPPc"/>
    <property type="match status" value="1"/>
</dbReference>
<protein>
    <submittedName>
        <fullName evidence="3">Undecaprenyl-diphosphatase</fullName>
    </submittedName>
</protein>
<dbReference type="PANTHER" id="PTHR14969:SF58">
    <property type="entry name" value="UNDECAPRENYL-DIPHOSPHATASE BCRC"/>
    <property type="match status" value="1"/>
</dbReference>
<feature type="transmembrane region" description="Helical" evidence="1">
    <location>
        <begin position="25"/>
        <end position="45"/>
    </location>
</feature>
<evidence type="ECO:0000313" key="3">
    <source>
        <dbReference type="EMBL" id="SIR36787.1"/>
    </source>
</evidence>
<feature type="transmembrane region" description="Helical" evidence="1">
    <location>
        <begin position="96"/>
        <end position="115"/>
    </location>
</feature>
<keyword evidence="1" id="KW-0812">Transmembrane</keyword>
<dbReference type="InterPro" id="IPR033879">
    <property type="entry name" value="UPP_Pase"/>
</dbReference>
<feature type="domain" description="Phosphatidic acid phosphatase type 2/haloperoxidase" evidence="2">
    <location>
        <begin position="52"/>
        <end position="161"/>
    </location>
</feature>
<gene>
    <name evidence="3" type="ORF">SAMN05421578_1128</name>
</gene>
<accession>A0ABY1K7B9</accession>
<dbReference type="CDD" id="cd03385">
    <property type="entry name" value="PAP2_BcrC_like"/>
    <property type="match status" value="1"/>
</dbReference>
<dbReference type="Gene3D" id="1.20.144.10">
    <property type="entry name" value="Phosphatidic acid phosphatase type 2/haloperoxidase"/>
    <property type="match status" value="1"/>
</dbReference>
<evidence type="ECO:0000256" key="1">
    <source>
        <dbReference type="SAM" id="Phobius"/>
    </source>
</evidence>
<dbReference type="InterPro" id="IPR036938">
    <property type="entry name" value="PAP2/HPO_sf"/>
</dbReference>
<dbReference type="EMBL" id="FTNK01000012">
    <property type="protein sequence ID" value="SIR36787.1"/>
    <property type="molecule type" value="Genomic_DNA"/>
</dbReference>
<comment type="caution">
    <text evidence="3">The sequence shown here is derived from an EMBL/GenBank/DDBJ whole genome shotgun (WGS) entry which is preliminary data.</text>
</comment>
<feature type="transmembrane region" description="Helical" evidence="1">
    <location>
        <begin position="122"/>
        <end position="140"/>
    </location>
</feature>
<dbReference type="PANTHER" id="PTHR14969">
    <property type="entry name" value="SPHINGOSINE-1-PHOSPHATE PHOSPHOHYDROLASE"/>
    <property type="match status" value="1"/>
</dbReference>
<name>A0ABY1K7B9_9BACL</name>
<keyword evidence="1" id="KW-1133">Transmembrane helix</keyword>
<organism evidence="3 4">
    <name type="scientific">Paenibacillus macquariensis</name>
    <dbReference type="NCBI Taxonomy" id="948756"/>
    <lineage>
        <taxon>Bacteria</taxon>
        <taxon>Bacillati</taxon>
        <taxon>Bacillota</taxon>
        <taxon>Bacilli</taxon>
        <taxon>Bacillales</taxon>
        <taxon>Paenibacillaceae</taxon>
        <taxon>Paenibacillus</taxon>
    </lineage>
</organism>
<evidence type="ECO:0000259" key="2">
    <source>
        <dbReference type="SMART" id="SM00014"/>
    </source>
</evidence>
<dbReference type="Proteomes" id="UP000186666">
    <property type="component" value="Unassembled WGS sequence"/>
</dbReference>
<sequence>MNYSLFYFFNHLAGHFDWIDDLMEIFAQDIVWIMLAAMVFLWFTGNESNQKLVFYSFFSASVALLIASMVISPTINHARPFVEHQVLQLIPHAPDASFPSDHATLAFSIAFSVLLVKRKLGIWMLLLAVVTGISRIYVGVHYPGDIAGAIVLSFFISITVYKLNGFMDVIPLFFIRGYRNLTRRIFHS</sequence>
<dbReference type="RefSeq" id="WP_169810301.1">
    <property type="nucleotide sequence ID" value="NZ_FTNK01000012.1"/>
</dbReference>
<feature type="transmembrane region" description="Helical" evidence="1">
    <location>
        <begin position="146"/>
        <end position="175"/>
    </location>
</feature>
<reference evidence="3 4" key="1">
    <citation type="submission" date="2017-01" db="EMBL/GenBank/DDBJ databases">
        <authorList>
            <person name="Varghese N."/>
            <person name="Submissions S."/>
        </authorList>
    </citation>
    <scope>NUCLEOTIDE SEQUENCE [LARGE SCALE GENOMIC DNA]</scope>
    <source>
        <strain evidence="3 4">ATCC 23464</strain>
    </source>
</reference>
<dbReference type="SUPFAM" id="SSF48317">
    <property type="entry name" value="Acid phosphatase/Vanadium-dependent haloperoxidase"/>
    <property type="match status" value="1"/>
</dbReference>
<proteinExistence type="predicted"/>
<dbReference type="InterPro" id="IPR000326">
    <property type="entry name" value="PAP2/HPO"/>
</dbReference>
<keyword evidence="4" id="KW-1185">Reference proteome</keyword>
<dbReference type="Pfam" id="PF01569">
    <property type="entry name" value="PAP2"/>
    <property type="match status" value="1"/>
</dbReference>